<dbReference type="EMBL" id="KX987999">
    <property type="protein sequence ID" value="AQN32520.1"/>
    <property type="molecule type" value="Genomic_DNA"/>
</dbReference>
<name>A0A2S0CSE3_9CAUD</name>
<proteinExistence type="predicted"/>
<protein>
    <submittedName>
        <fullName evidence="1">Uncharacterized protein</fullName>
    </submittedName>
</protein>
<dbReference type="Proteomes" id="UP000246806">
    <property type="component" value="Genome"/>
</dbReference>
<evidence type="ECO:0000313" key="1">
    <source>
        <dbReference type="EMBL" id="AQN32520.1"/>
    </source>
</evidence>
<reference evidence="1 2" key="1">
    <citation type="submission" date="2016-10" db="EMBL/GenBank/DDBJ databases">
        <title>Complete Genome Sequence of Bacillus Phage BCP12.</title>
        <authorList>
            <person name="Ghosh K."/>
            <person name="Kim K.-P."/>
        </authorList>
    </citation>
    <scope>NUCLEOTIDE SEQUENCE [LARGE SCALE GENOMIC DNA]</scope>
</reference>
<gene>
    <name evidence="1" type="ORF">BCP12_102</name>
</gene>
<accession>A0A2S0CSE3</accession>
<sequence length="65" mass="7777">MRTQEEIEAKLAESKMKRDFWKKRMETASLADHRAGMFDGYEKDFQAWNERVKALEYVLGYDTII</sequence>
<organism evidence="1 2">
    <name type="scientific">Bacillus phage BCP12</name>
    <dbReference type="NCBI Taxonomy" id="1913122"/>
    <lineage>
        <taxon>Viruses</taxon>
        <taxon>Duplodnaviria</taxon>
        <taxon>Heunggongvirae</taxon>
        <taxon>Uroviricota</taxon>
        <taxon>Caudoviricetes</taxon>
        <taxon>Herelleviridae</taxon>
        <taxon>Bastillevirinae</taxon>
        <taxon>Tsarbombavirus</taxon>
        <taxon>Tsarbombavirus BCP78</taxon>
    </lineage>
</organism>
<evidence type="ECO:0000313" key="2">
    <source>
        <dbReference type="Proteomes" id="UP000246806"/>
    </source>
</evidence>